<evidence type="ECO:0000256" key="1">
    <source>
        <dbReference type="SAM" id="MobiDB-lite"/>
    </source>
</evidence>
<dbReference type="EMBL" id="AWUE01017305">
    <property type="protein sequence ID" value="OMO87561.1"/>
    <property type="molecule type" value="Genomic_DNA"/>
</dbReference>
<protein>
    <submittedName>
        <fullName evidence="2">Uncharacterized protein</fullName>
    </submittedName>
</protein>
<name>A0A1R3IYB5_9ROSI</name>
<reference evidence="3" key="1">
    <citation type="submission" date="2013-09" db="EMBL/GenBank/DDBJ databases">
        <title>Corchorus olitorius genome sequencing.</title>
        <authorList>
            <person name="Alam M."/>
            <person name="Haque M.S."/>
            <person name="Islam M.S."/>
            <person name="Emdad E.M."/>
            <person name="Islam M.M."/>
            <person name="Ahmed B."/>
            <person name="Halim A."/>
            <person name="Hossen Q.M.M."/>
            <person name="Hossain M.Z."/>
            <person name="Ahmed R."/>
            <person name="Khan M.M."/>
            <person name="Islam R."/>
            <person name="Rashid M.M."/>
            <person name="Khan S.A."/>
            <person name="Rahman M.S."/>
            <person name="Alam M."/>
            <person name="Yahiya A.S."/>
            <person name="Khan M.S."/>
            <person name="Azam M.S."/>
            <person name="Haque T."/>
            <person name="Lashkar M.Z.H."/>
            <person name="Akhand A.I."/>
            <person name="Morshed G."/>
            <person name="Roy S."/>
            <person name="Uddin K.S."/>
            <person name="Rabeya T."/>
            <person name="Hossain A.S."/>
            <person name="Chowdhury A."/>
            <person name="Snigdha A.R."/>
            <person name="Mortoza M.S."/>
            <person name="Matin S.A."/>
            <person name="Hoque S.M.E."/>
            <person name="Islam M.K."/>
            <person name="Roy D.K."/>
            <person name="Haider R."/>
            <person name="Moosa M.M."/>
            <person name="Elias S.M."/>
            <person name="Hasan A.M."/>
            <person name="Jahan S."/>
            <person name="Shafiuddin M."/>
            <person name="Mahmood N."/>
            <person name="Shommy N.S."/>
        </authorList>
    </citation>
    <scope>NUCLEOTIDE SEQUENCE [LARGE SCALE GENOMIC DNA]</scope>
    <source>
        <strain evidence="3">cv. O-4</strain>
    </source>
</reference>
<accession>A0A1R3IYB5</accession>
<evidence type="ECO:0000313" key="3">
    <source>
        <dbReference type="Proteomes" id="UP000187203"/>
    </source>
</evidence>
<proteinExistence type="predicted"/>
<organism evidence="2 3">
    <name type="scientific">Corchorus olitorius</name>
    <dbReference type="NCBI Taxonomy" id="93759"/>
    <lineage>
        <taxon>Eukaryota</taxon>
        <taxon>Viridiplantae</taxon>
        <taxon>Streptophyta</taxon>
        <taxon>Embryophyta</taxon>
        <taxon>Tracheophyta</taxon>
        <taxon>Spermatophyta</taxon>
        <taxon>Magnoliopsida</taxon>
        <taxon>eudicotyledons</taxon>
        <taxon>Gunneridae</taxon>
        <taxon>Pentapetalae</taxon>
        <taxon>rosids</taxon>
        <taxon>malvids</taxon>
        <taxon>Malvales</taxon>
        <taxon>Malvaceae</taxon>
        <taxon>Grewioideae</taxon>
        <taxon>Apeibeae</taxon>
        <taxon>Corchorus</taxon>
    </lineage>
</organism>
<dbReference type="Proteomes" id="UP000187203">
    <property type="component" value="Unassembled WGS sequence"/>
</dbReference>
<feature type="compositionally biased region" description="Polar residues" evidence="1">
    <location>
        <begin position="40"/>
        <end position="50"/>
    </location>
</feature>
<sequence>MGFGNESGKTDISWIRGLPGGGDAKIWRIMARPVFRPHSTKGTTSSNSYPLAQEGSEKKKTPKSIGQWQSIKWHSKAIEHKDDCTLVNQEEKASGSKSNKPLELVSKSGSTALTVEALVLRGVAQGEGSEVEDGARFFFNFIPNPRFDPGDPIGLLTRWIQPVQPIFELLG</sequence>
<gene>
    <name evidence="2" type="ORF">COLO4_20640</name>
</gene>
<feature type="region of interest" description="Disordered" evidence="1">
    <location>
        <begin position="37"/>
        <end position="66"/>
    </location>
</feature>
<keyword evidence="3" id="KW-1185">Reference proteome</keyword>
<comment type="caution">
    <text evidence="2">The sequence shown here is derived from an EMBL/GenBank/DDBJ whole genome shotgun (WGS) entry which is preliminary data.</text>
</comment>
<evidence type="ECO:0000313" key="2">
    <source>
        <dbReference type="EMBL" id="OMO87561.1"/>
    </source>
</evidence>
<dbReference type="AlphaFoldDB" id="A0A1R3IYB5"/>